<dbReference type="InterPro" id="IPR000531">
    <property type="entry name" value="Beta-barrel_TonB"/>
</dbReference>
<dbReference type="GO" id="GO:0044718">
    <property type="term" value="P:siderophore transmembrane transport"/>
    <property type="evidence" value="ECO:0007669"/>
    <property type="project" value="TreeGrafter"/>
</dbReference>
<evidence type="ECO:0000256" key="13">
    <source>
        <dbReference type="SAM" id="SignalP"/>
    </source>
</evidence>
<dbReference type="GO" id="GO:0009279">
    <property type="term" value="C:cell outer membrane"/>
    <property type="evidence" value="ECO:0007669"/>
    <property type="project" value="UniProtKB-SubCell"/>
</dbReference>
<dbReference type="InterPro" id="IPR037066">
    <property type="entry name" value="Plug_dom_sf"/>
</dbReference>
<evidence type="ECO:0000256" key="10">
    <source>
        <dbReference type="ARBA" id="ARBA00023237"/>
    </source>
</evidence>
<dbReference type="GO" id="GO:0015344">
    <property type="term" value="F:siderophore uptake transmembrane transporter activity"/>
    <property type="evidence" value="ECO:0007669"/>
    <property type="project" value="TreeGrafter"/>
</dbReference>
<evidence type="ECO:0000256" key="11">
    <source>
        <dbReference type="PROSITE-ProRule" id="PRU01360"/>
    </source>
</evidence>
<keyword evidence="6 13" id="KW-0732">Signal</keyword>
<dbReference type="CDD" id="cd01347">
    <property type="entry name" value="ligand_gated_channel"/>
    <property type="match status" value="1"/>
</dbReference>
<keyword evidence="17" id="KW-1185">Reference proteome</keyword>
<keyword evidence="9 16" id="KW-0675">Receptor</keyword>
<evidence type="ECO:0000256" key="5">
    <source>
        <dbReference type="ARBA" id="ARBA00022692"/>
    </source>
</evidence>
<evidence type="ECO:0000256" key="8">
    <source>
        <dbReference type="ARBA" id="ARBA00023136"/>
    </source>
</evidence>
<gene>
    <name evidence="16" type="primary">hemR</name>
    <name evidence="16" type="ORF">EHSB41UT_01819</name>
</gene>
<dbReference type="InterPro" id="IPR039426">
    <property type="entry name" value="TonB-dep_rcpt-like"/>
</dbReference>
<accession>A0A1X7AIY5</accession>
<dbReference type="GO" id="GO:0015232">
    <property type="term" value="F:heme transmembrane transporter activity"/>
    <property type="evidence" value="ECO:0007669"/>
    <property type="project" value="InterPro"/>
</dbReference>
<reference evidence="16 17" key="1">
    <citation type="submission" date="2017-03" db="EMBL/GenBank/DDBJ databases">
        <authorList>
            <person name="Afonso C.L."/>
            <person name="Miller P.J."/>
            <person name="Scott M.A."/>
            <person name="Spackman E."/>
            <person name="Goraichik I."/>
            <person name="Dimitrov K.M."/>
            <person name="Suarez D.L."/>
            <person name="Swayne D.E."/>
        </authorList>
    </citation>
    <scope>NUCLEOTIDE SEQUENCE [LARGE SCALE GENOMIC DNA]</scope>
    <source>
        <strain evidence="16">SB41UT1</strain>
    </source>
</reference>
<proteinExistence type="inferred from homology"/>
<dbReference type="PANTHER" id="PTHR30069:SF29">
    <property type="entry name" value="HEMOGLOBIN AND HEMOGLOBIN-HAPTOGLOBIN-BINDING PROTEIN 1-RELATED"/>
    <property type="match status" value="1"/>
</dbReference>
<evidence type="ECO:0000256" key="2">
    <source>
        <dbReference type="ARBA" id="ARBA00008143"/>
    </source>
</evidence>
<evidence type="ECO:0000313" key="17">
    <source>
        <dbReference type="Proteomes" id="UP000196573"/>
    </source>
</evidence>
<keyword evidence="8 11" id="KW-0472">Membrane</keyword>
<keyword evidence="5 11" id="KW-0812">Transmembrane</keyword>
<dbReference type="Gene3D" id="2.40.170.20">
    <property type="entry name" value="TonB-dependent receptor, beta-barrel domain"/>
    <property type="match status" value="1"/>
</dbReference>
<evidence type="ECO:0000256" key="12">
    <source>
        <dbReference type="RuleBase" id="RU003357"/>
    </source>
</evidence>
<dbReference type="NCBIfam" id="TIGR01785">
    <property type="entry name" value="TonB-hemin"/>
    <property type="match status" value="1"/>
</dbReference>
<dbReference type="InterPro" id="IPR012910">
    <property type="entry name" value="Plug_dom"/>
</dbReference>
<dbReference type="PANTHER" id="PTHR30069">
    <property type="entry name" value="TONB-DEPENDENT OUTER MEMBRANE RECEPTOR"/>
    <property type="match status" value="1"/>
</dbReference>
<dbReference type="EMBL" id="FWPT01000004">
    <property type="protein sequence ID" value="SMA44917.1"/>
    <property type="molecule type" value="Genomic_DNA"/>
</dbReference>
<keyword evidence="4 11" id="KW-1134">Transmembrane beta strand</keyword>
<evidence type="ECO:0000313" key="16">
    <source>
        <dbReference type="EMBL" id="SMA44917.1"/>
    </source>
</evidence>
<evidence type="ECO:0000256" key="1">
    <source>
        <dbReference type="ARBA" id="ARBA00004571"/>
    </source>
</evidence>
<evidence type="ECO:0000256" key="4">
    <source>
        <dbReference type="ARBA" id="ARBA00022452"/>
    </source>
</evidence>
<dbReference type="InterPro" id="IPR011276">
    <property type="entry name" value="TonB_haem/Hb_rcpt"/>
</dbReference>
<keyword evidence="3 11" id="KW-0813">Transport</keyword>
<protein>
    <submittedName>
        <fullName evidence="16">Hemin receptor</fullName>
    </submittedName>
</protein>
<evidence type="ECO:0000256" key="7">
    <source>
        <dbReference type="ARBA" id="ARBA00023077"/>
    </source>
</evidence>
<dbReference type="RefSeq" id="WP_165767205.1">
    <property type="nucleotide sequence ID" value="NZ_CBCSCN010000002.1"/>
</dbReference>
<dbReference type="SUPFAM" id="SSF56935">
    <property type="entry name" value="Porins"/>
    <property type="match status" value="1"/>
</dbReference>
<dbReference type="Proteomes" id="UP000196573">
    <property type="component" value="Unassembled WGS sequence"/>
</dbReference>
<evidence type="ECO:0000259" key="14">
    <source>
        <dbReference type="Pfam" id="PF00593"/>
    </source>
</evidence>
<feature type="chain" id="PRO_5012326842" evidence="13">
    <location>
        <begin position="24"/>
        <end position="722"/>
    </location>
</feature>
<feature type="domain" description="TonB-dependent receptor-like beta-barrel" evidence="14">
    <location>
        <begin position="247"/>
        <end position="683"/>
    </location>
</feature>
<feature type="signal peptide" evidence="13">
    <location>
        <begin position="1"/>
        <end position="23"/>
    </location>
</feature>
<dbReference type="AlphaFoldDB" id="A0A1X7AIY5"/>
<comment type="similarity">
    <text evidence="2">Belongs to the TonB-dependent receptor family. Hemoglobin/haptoglobin binding protein subfamily.</text>
</comment>
<dbReference type="InterPro" id="IPR036942">
    <property type="entry name" value="Beta-barrel_TonB_sf"/>
</dbReference>
<dbReference type="PROSITE" id="PS52016">
    <property type="entry name" value="TONB_DEPENDENT_REC_3"/>
    <property type="match status" value="1"/>
</dbReference>
<feature type="domain" description="TonB-dependent receptor plug" evidence="15">
    <location>
        <begin position="48"/>
        <end position="158"/>
    </location>
</feature>
<evidence type="ECO:0000256" key="3">
    <source>
        <dbReference type="ARBA" id="ARBA00022448"/>
    </source>
</evidence>
<comment type="subcellular location">
    <subcellularLocation>
        <location evidence="1 11">Cell outer membrane</location>
        <topology evidence="1 11">Multi-pass membrane protein</topology>
    </subcellularLocation>
</comment>
<evidence type="ECO:0000256" key="9">
    <source>
        <dbReference type="ARBA" id="ARBA00023170"/>
    </source>
</evidence>
<dbReference type="InterPro" id="IPR010949">
    <property type="entry name" value="TonB_Hb/transfer/lactofer_rcpt"/>
</dbReference>
<sequence length="722" mass="79940">MNFRASPLAIAITAAISATPAIAETTERDSATLLNQVTVTATRTEQQLKDVASSVTVIDSEQIENRHVKDISDLVRYEPGVSVSGDTRTGPGDFTIRGMSGNRVKIITDGVSQANNFQLSLTRYINAARNFVDTDSLKAAEIVKGPASSLYGSDAIGGLVAFQTKDPADILKRDGDLTAGFAKASYSSVDKGFTETVSVANRSGQLESMVLYTRRDSQETETYITNQGDVFGATKRGEANPADNRVNNLLTKVQYQLNDNHRLGFTGEYHDTLSEVKVRDASVDGTTSDDTKERSRIGFEHDWDNAGLAAFDRLHWQLDWQKTTTGMKTLVPAYVADYGSFQRPYPEREQDYNYEEKGFQLHAQFNKELGAHGLTYGIHATDDKVSNKSVETNLEDGSIKNKDYIPEVSRNVYGVFIQDEFQVTDKLTVTPGVRYDKYSYKPSQRVDGMNFEDSSDSAVTGRLGSVYKLDNQYSVFAQFSQGFRAPDLIDMFYTLDNVTYLIQGNPDLKPEKSNSFEAGLRGGTLYGDFEITAFYNRYKDFIDTVAIQDPKYPWGVTRAENLQKAWIKGVELKGQVFLDELADQLDGFTLNGSVAYAKGEGEVDNKKNPLNSVAPLTAVMGLAFEAPAGNWGSELLWTVVKGKDESDLSSSTSFEAPGYGVVDLTAHYKPTDEITLRAGLFNLTDKKYWAWESVSNVAPGSNNMDRFTKPGRHFNLSAKYEF</sequence>
<dbReference type="Pfam" id="PF00593">
    <property type="entry name" value="TonB_dep_Rec_b-barrel"/>
    <property type="match status" value="1"/>
</dbReference>
<keyword evidence="7 12" id="KW-0798">TonB box</keyword>
<keyword evidence="10 11" id="KW-0998">Cell outer membrane</keyword>
<dbReference type="Gene3D" id="2.170.130.10">
    <property type="entry name" value="TonB-dependent receptor, plug domain"/>
    <property type="match status" value="1"/>
</dbReference>
<evidence type="ECO:0000256" key="6">
    <source>
        <dbReference type="ARBA" id="ARBA00022729"/>
    </source>
</evidence>
<name>A0A1X7AIY5_9GAMM</name>
<dbReference type="NCBIfam" id="TIGR01786">
    <property type="entry name" value="TonB-hemlactrns"/>
    <property type="match status" value="1"/>
</dbReference>
<evidence type="ECO:0000259" key="15">
    <source>
        <dbReference type="Pfam" id="PF07715"/>
    </source>
</evidence>
<organism evidence="16 17">
    <name type="scientific">Parendozoicomonas haliclonae</name>
    <dbReference type="NCBI Taxonomy" id="1960125"/>
    <lineage>
        <taxon>Bacteria</taxon>
        <taxon>Pseudomonadati</taxon>
        <taxon>Pseudomonadota</taxon>
        <taxon>Gammaproteobacteria</taxon>
        <taxon>Oceanospirillales</taxon>
        <taxon>Endozoicomonadaceae</taxon>
        <taxon>Parendozoicomonas</taxon>
    </lineage>
</organism>
<dbReference type="Pfam" id="PF07715">
    <property type="entry name" value="Plug"/>
    <property type="match status" value="1"/>
</dbReference>